<organism evidence="6 7">
    <name type="scientific">Mugilogobius chulae</name>
    <name type="common">yellowstripe goby</name>
    <dbReference type="NCBI Taxonomy" id="88201"/>
    <lineage>
        <taxon>Eukaryota</taxon>
        <taxon>Metazoa</taxon>
        <taxon>Chordata</taxon>
        <taxon>Craniata</taxon>
        <taxon>Vertebrata</taxon>
        <taxon>Euteleostomi</taxon>
        <taxon>Actinopterygii</taxon>
        <taxon>Neopterygii</taxon>
        <taxon>Teleostei</taxon>
        <taxon>Neoteleostei</taxon>
        <taxon>Acanthomorphata</taxon>
        <taxon>Gobiaria</taxon>
        <taxon>Gobiiformes</taxon>
        <taxon>Gobioidei</taxon>
        <taxon>Gobiidae</taxon>
        <taxon>Gobionellinae</taxon>
        <taxon>Mugilogobius</taxon>
    </lineage>
</organism>
<gene>
    <name evidence="6" type="ORF">WMY93_005171</name>
</gene>
<dbReference type="EMBL" id="JBBPFD010000003">
    <property type="protein sequence ID" value="KAK7934275.1"/>
    <property type="molecule type" value="Genomic_DNA"/>
</dbReference>
<dbReference type="PANTHER" id="PTHR43899">
    <property type="entry name" value="RH59310P"/>
    <property type="match status" value="1"/>
</dbReference>
<dbReference type="CDD" id="cd05356">
    <property type="entry name" value="17beta-HSD1_like_SDR_c"/>
    <property type="match status" value="1"/>
</dbReference>
<dbReference type="InterPro" id="IPR002347">
    <property type="entry name" value="SDR_fam"/>
</dbReference>
<keyword evidence="7" id="KW-1185">Reference proteome</keyword>
<dbReference type="InterPro" id="IPR020904">
    <property type="entry name" value="Sc_DH/Rdtase_CS"/>
</dbReference>
<dbReference type="InterPro" id="IPR036291">
    <property type="entry name" value="NAD(P)-bd_dom_sf"/>
</dbReference>
<dbReference type="Gene3D" id="3.40.50.720">
    <property type="entry name" value="NAD(P)-binding Rossmann-like Domain"/>
    <property type="match status" value="1"/>
</dbReference>
<dbReference type="GO" id="GO:0047045">
    <property type="term" value="F:testosterone dehydrogenase (NADP+) activity"/>
    <property type="evidence" value="ECO:0007669"/>
    <property type="project" value="TreeGrafter"/>
</dbReference>
<evidence type="ECO:0000256" key="1">
    <source>
        <dbReference type="ARBA" id="ARBA00004240"/>
    </source>
</evidence>
<dbReference type="InterPro" id="IPR051019">
    <property type="entry name" value="VLCFA-Steroid_DH"/>
</dbReference>
<dbReference type="Pfam" id="PF00106">
    <property type="entry name" value="adh_short"/>
    <property type="match status" value="1"/>
</dbReference>
<evidence type="ECO:0000256" key="3">
    <source>
        <dbReference type="ARBA" id="ARBA00022955"/>
    </source>
</evidence>
<dbReference type="PROSITE" id="PS00061">
    <property type="entry name" value="ADH_SHORT"/>
    <property type="match status" value="1"/>
</dbReference>
<reference evidence="7" key="1">
    <citation type="submission" date="2024-04" db="EMBL/GenBank/DDBJ databases">
        <title>Salinicola lusitanus LLJ914,a marine bacterium isolated from the Okinawa Trough.</title>
        <authorList>
            <person name="Li J."/>
        </authorList>
    </citation>
    <scope>NUCLEOTIDE SEQUENCE [LARGE SCALE GENOMIC DNA]</scope>
</reference>
<sequence>MAKRGMNVVIISRTKDKLDNVAKEIGDTTGREVKVLVADFTKDDAFENIEDELKKINVGVLVNNVGILVSTLPRKFLECPDLDQVITKVINCNVKTMTKMCKIILPGMVQRGKGVILNMSSGTASVPFPLYTLYSASKIYVERFSQSLQAEYRDKGIIIQVITPFGISTKMTCFQPTNTMILSPQDFVNTALLYLRAGDKIYGSLGHTLVGWLLCTIPHNMLFSESMQTNLQKYLERVLHQKKSHKTEKTQ</sequence>
<evidence type="ECO:0000256" key="4">
    <source>
        <dbReference type="ARBA" id="ARBA00023002"/>
    </source>
</evidence>
<comment type="similarity">
    <text evidence="5">Belongs to the short-chain dehydrogenases/reductases (SDR) family.</text>
</comment>
<protein>
    <submittedName>
        <fullName evidence="6">Uncharacterized protein</fullName>
    </submittedName>
</protein>
<dbReference type="GO" id="GO:0006694">
    <property type="term" value="P:steroid biosynthetic process"/>
    <property type="evidence" value="ECO:0007669"/>
    <property type="project" value="UniProtKB-KW"/>
</dbReference>
<comment type="subcellular location">
    <subcellularLocation>
        <location evidence="1">Endoplasmic reticulum</location>
    </subcellularLocation>
</comment>
<dbReference type="FunFam" id="3.40.50.720:FF:000137">
    <property type="entry name" value="Hydroxysteroid (17-beta) dehydrogenase 3"/>
    <property type="match status" value="1"/>
</dbReference>
<dbReference type="GO" id="GO:0005783">
    <property type="term" value="C:endoplasmic reticulum"/>
    <property type="evidence" value="ECO:0007669"/>
    <property type="project" value="UniProtKB-SubCell"/>
</dbReference>
<proteinExistence type="inferred from homology"/>
<dbReference type="Proteomes" id="UP001460270">
    <property type="component" value="Unassembled WGS sequence"/>
</dbReference>
<keyword evidence="4" id="KW-0560">Oxidoreductase</keyword>
<keyword evidence="3" id="KW-0752">Steroid biosynthesis</keyword>
<keyword evidence="3" id="KW-0443">Lipid metabolism</keyword>
<evidence type="ECO:0000313" key="6">
    <source>
        <dbReference type="EMBL" id="KAK7934275.1"/>
    </source>
</evidence>
<evidence type="ECO:0000256" key="5">
    <source>
        <dbReference type="RuleBase" id="RU000363"/>
    </source>
</evidence>
<dbReference type="PRINTS" id="PR00080">
    <property type="entry name" value="SDRFAMILY"/>
</dbReference>
<name>A0AAW0PWI2_9GOBI</name>
<accession>A0AAW0PWI2</accession>
<evidence type="ECO:0000313" key="7">
    <source>
        <dbReference type="Proteomes" id="UP001460270"/>
    </source>
</evidence>
<evidence type="ECO:0000256" key="2">
    <source>
        <dbReference type="ARBA" id="ARBA00022857"/>
    </source>
</evidence>
<dbReference type="AlphaFoldDB" id="A0AAW0PWI2"/>
<dbReference type="PRINTS" id="PR00081">
    <property type="entry name" value="GDHRDH"/>
</dbReference>
<dbReference type="PIRSF" id="PIRSF000126">
    <property type="entry name" value="11-beta-HSD1"/>
    <property type="match status" value="1"/>
</dbReference>
<dbReference type="SUPFAM" id="SSF51735">
    <property type="entry name" value="NAD(P)-binding Rossmann-fold domains"/>
    <property type="match status" value="1"/>
</dbReference>
<keyword evidence="2" id="KW-0521">NADP</keyword>
<keyword evidence="3" id="KW-0444">Lipid biosynthesis</keyword>
<dbReference type="PANTHER" id="PTHR43899:SF7">
    <property type="entry name" value="17-BETA-HYDROXYSTEROID DEHYDROGENASE TYPE 3"/>
    <property type="match status" value="1"/>
</dbReference>
<comment type="caution">
    <text evidence="6">The sequence shown here is derived from an EMBL/GenBank/DDBJ whole genome shotgun (WGS) entry which is preliminary data.</text>
</comment>